<accession>A0A1D3DQ00</accession>
<dbReference type="AlphaFoldDB" id="A0A1D3DQ00"/>
<dbReference type="RefSeq" id="WP_023586556.1">
    <property type="nucleotide sequence ID" value="NZ_ASHX02000001.1"/>
</dbReference>
<dbReference type="Proteomes" id="UP000095329">
    <property type="component" value="Unassembled WGS sequence"/>
</dbReference>
<keyword evidence="1" id="KW-0812">Transmembrane</keyword>
<name>A0A1D3DQ00_9ACTN</name>
<dbReference type="eggNOG" id="ENOG50341BA">
    <property type="taxonomic scope" value="Bacteria"/>
</dbReference>
<evidence type="ECO:0000256" key="1">
    <source>
        <dbReference type="SAM" id="Phobius"/>
    </source>
</evidence>
<keyword evidence="1" id="KW-0472">Membrane</keyword>
<organism evidence="2 3">
    <name type="scientific">Streptomyces thermolilacinus SPC6</name>
    <dbReference type="NCBI Taxonomy" id="1306406"/>
    <lineage>
        <taxon>Bacteria</taxon>
        <taxon>Bacillati</taxon>
        <taxon>Actinomycetota</taxon>
        <taxon>Actinomycetes</taxon>
        <taxon>Kitasatosporales</taxon>
        <taxon>Streptomycetaceae</taxon>
        <taxon>Streptomyces</taxon>
    </lineage>
</organism>
<feature type="transmembrane region" description="Helical" evidence="1">
    <location>
        <begin position="180"/>
        <end position="199"/>
    </location>
</feature>
<evidence type="ECO:0000313" key="3">
    <source>
        <dbReference type="Proteomes" id="UP000095329"/>
    </source>
</evidence>
<gene>
    <name evidence="2" type="ORF">J116_007910</name>
</gene>
<evidence type="ECO:0000313" key="2">
    <source>
        <dbReference type="EMBL" id="OEJ94404.1"/>
    </source>
</evidence>
<proteinExistence type="predicted"/>
<protein>
    <submittedName>
        <fullName evidence="2">Uncharacterized protein</fullName>
    </submittedName>
</protein>
<dbReference type="EMBL" id="ASHX02000001">
    <property type="protein sequence ID" value="OEJ94404.1"/>
    <property type="molecule type" value="Genomic_DNA"/>
</dbReference>
<reference evidence="2 3" key="1">
    <citation type="journal article" date="2013" name="Genome Announc.">
        <title>Genome Sequence of Streptomyces violaceusniger Strain SPC6, a Halotolerant Streptomycete That Exhibits Rapid Growth and Development.</title>
        <authorList>
            <person name="Chen X."/>
            <person name="Zhang B."/>
            <person name="Zhang W."/>
            <person name="Wu X."/>
            <person name="Zhang M."/>
            <person name="Chen T."/>
            <person name="Liu G."/>
            <person name="Dyson P."/>
        </authorList>
    </citation>
    <scope>NUCLEOTIDE SEQUENCE [LARGE SCALE GENOMIC DNA]</scope>
    <source>
        <strain evidence="2 3">SPC6</strain>
    </source>
</reference>
<comment type="caution">
    <text evidence="2">The sequence shown here is derived from an EMBL/GenBank/DDBJ whole genome shotgun (WGS) entry which is preliminary data.</text>
</comment>
<dbReference type="OrthoDB" id="4333168at2"/>
<feature type="transmembrane region" description="Helical" evidence="1">
    <location>
        <begin position="279"/>
        <end position="300"/>
    </location>
</feature>
<keyword evidence="3" id="KW-1185">Reference proteome</keyword>
<feature type="transmembrane region" description="Helical" evidence="1">
    <location>
        <begin position="12"/>
        <end position="30"/>
    </location>
</feature>
<feature type="transmembrane region" description="Helical" evidence="1">
    <location>
        <begin position="211"/>
        <end position="231"/>
    </location>
</feature>
<keyword evidence="1" id="KW-1133">Transmembrane helix</keyword>
<sequence>MSTTAYDLRLRLAVLVALGLAATLVLFAAYRSVHDDAARLAEASSPGVLAVDTARSALVLAREAVPEAGLEGAGTGAFQTRVSVAHQALALAASENVTGIEGRRTLQTVTGLIAVYAGWVEQAHREPDGSPLRTAYLHYADRVLDAPGTDEDIMGRLAELRAQQLAVAERQAEPGRPLTLAWVAAAVLFTALCAALWEAQRFTRRRFRRLADPPLLAATALWTAGAATLAWHTFRTREGTAQALRELRGTPTGDGIATAGARVARHLADVDVRAAASDWILVGGVALVALSVSGLLPRIAEYRSGTRR</sequence>
<dbReference type="STRING" id="1306406.J116_007910"/>